<keyword evidence="1" id="KW-0472">Membrane</keyword>
<name>A0A835YGZ2_9CHLO</name>
<dbReference type="PANTHER" id="PTHR31595">
    <property type="entry name" value="LONG-CHAIN-ALCOHOL O-FATTY-ACYLTRANSFERASE 3-RELATED"/>
    <property type="match status" value="1"/>
</dbReference>
<accession>A0A835YGZ2</accession>
<reference evidence="2" key="1">
    <citation type="journal article" date="2020" name="bioRxiv">
        <title>Comparative genomics of Chlamydomonas.</title>
        <authorList>
            <person name="Craig R.J."/>
            <person name="Hasan A.R."/>
            <person name="Ness R.W."/>
            <person name="Keightley P.D."/>
        </authorList>
    </citation>
    <scope>NUCLEOTIDE SEQUENCE</scope>
    <source>
        <strain evidence="2">CCAP 11/70</strain>
    </source>
</reference>
<proteinExistence type="predicted"/>
<dbReference type="AlphaFoldDB" id="A0A835YGZ2"/>
<evidence type="ECO:0000313" key="3">
    <source>
        <dbReference type="Proteomes" id="UP000612055"/>
    </source>
</evidence>
<keyword evidence="3" id="KW-1185">Reference proteome</keyword>
<keyword evidence="1" id="KW-1133">Transmembrane helix</keyword>
<dbReference type="GO" id="GO:0006629">
    <property type="term" value="P:lipid metabolic process"/>
    <property type="evidence" value="ECO:0007669"/>
    <property type="project" value="InterPro"/>
</dbReference>
<dbReference type="EMBL" id="JAEHOE010000002">
    <property type="protein sequence ID" value="KAG2501023.1"/>
    <property type="molecule type" value="Genomic_DNA"/>
</dbReference>
<sequence length="403" mass="43212">MWMRCMEYSVLEDPCPQPRNPFQYFLTALRDTFAPHDDSGVVKIHDQHAAKKSDDGPGSSLNRSRPAREDLLRQPLAASGVSYLAAVLRLLAELAVQYGVYDLLLTLCVKRSELPPLLSLAAIPPSLAMSAVLYLHFAIHYKGILLLLSLARPQLLRTCRHQFREPWLGLFSVSELWQRWHQLFRTSFTRLAHRPARALVRRLLTGSSPRPGGSGGSVEVTAVAGGAGPSARPAVVAQARRAKAAADAAGLMAVFLLSGMVHEYMCWAAFGRAKGYQLAFFLAHGAAVLAEQAFMGPTAAAAASAASSSASATSPSASAAASAASSSQEGGSSGRGKVAKAGAWRRPACAVACALFCAFSSVLFMRPWLEAGWHEDFWHPVSPTAWVLRRAEGYGNWAAVPVS</sequence>
<organism evidence="2 3">
    <name type="scientific">Edaphochlamys debaryana</name>
    <dbReference type="NCBI Taxonomy" id="47281"/>
    <lineage>
        <taxon>Eukaryota</taxon>
        <taxon>Viridiplantae</taxon>
        <taxon>Chlorophyta</taxon>
        <taxon>core chlorophytes</taxon>
        <taxon>Chlorophyceae</taxon>
        <taxon>CS clade</taxon>
        <taxon>Chlamydomonadales</taxon>
        <taxon>Chlamydomonadales incertae sedis</taxon>
        <taxon>Edaphochlamys</taxon>
    </lineage>
</organism>
<evidence type="ECO:0008006" key="4">
    <source>
        <dbReference type="Google" id="ProtNLM"/>
    </source>
</evidence>
<keyword evidence="1" id="KW-0812">Transmembrane</keyword>
<dbReference type="PANTHER" id="PTHR31595:SF57">
    <property type="entry name" value="OS04G0481900 PROTEIN"/>
    <property type="match status" value="1"/>
</dbReference>
<feature type="transmembrane region" description="Helical" evidence="1">
    <location>
        <begin position="348"/>
        <end position="369"/>
    </location>
</feature>
<evidence type="ECO:0000313" key="2">
    <source>
        <dbReference type="EMBL" id="KAG2501023.1"/>
    </source>
</evidence>
<gene>
    <name evidence="2" type="ORF">HYH03_000843</name>
</gene>
<dbReference type="InterPro" id="IPR044851">
    <property type="entry name" value="Wax_synthase"/>
</dbReference>
<evidence type="ECO:0000256" key="1">
    <source>
        <dbReference type="SAM" id="Phobius"/>
    </source>
</evidence>
<dbReference type="OrthoDB" id="1077582at2759"/>
<dbReference type="Proteomes" id="UP000612055">
    <property type="component" value="Unassembled WGS sequence"/>
</dbReference>
<comment type="caution">
    <text evidence="2">The sequence shown here is derived from an EMBL/GenBank/DDBJ whole genome shotgun (WGS) entry which is preliminary data.</text>
</comment>
<feature type="transmembrane region" description="Helical" evidence="1">
    <location>
        <begin position="116"/>
        <end position="137"/>
    </location>
</feature>
<dbReference type="GO" id="GO:0008374">
    <property type="term" value="F:O-acyltransferase activity"/>
    <property type="evidence" value="ECO:0007669"/>
    <property type="project" value="InterPro"/>
</dbReference>
<protein>
    <recommendedName>
        <fullName evidence="4">Wax synthase domain-containing protein</fullName>
    </recommendedName>
</protein>